<dbReference type="AlphaFoldDB" id="A0A1H2ZZB8"/>
<keyword evidence="3" id="KW-1185">Reference proteome</keyword>
<reference evidence="2 3" key="1">
    <citation type="submission" date="2016-10" db="EMBL/GenBank/DDBJ databases">
        <authorList>
            <person name="de Groot N.N."/>
        </authorList>
    </citation>
    <scope>NUCLEOTIDE SEQUENCE [LARGE SCALE GENOMIC DNA]</scope>
    <source>
        <strain evidence="2 3">CPCC 202699</strain>
    </source>
</reference>
<feature type="region of interest" description="Disordered" evidence="1">
    <location>
        <begin position="29"/>
        <end position="50"/>
    </location>
</feature>
<dbReference type="OrthoDB" id="3556308at2"/>
<evidence type="ECO:0008006" key="4">
    <source>
        <dbReference type="Google" id="ProtNLM"/>
    </source>
</evidence>
<name>A0A1H2ZZB8_9PSEU</name>
<dbReference type="Proteomes" id="UP000199515">
    <property type="component" value="Unassembled WGS sequence"/>
</dbReference>
<evidence type="ECO:0000256" key="1">
    <source>
        <dbReference type="SAM" id="MobiDB-lite"/>
    </source>
</evidence>
<dbReference type="RefSeq" id="WP_091288571.1">
    <property type="nucleotide sequence ID" value="NZ_FNON01000002.1"/>
</dbReference>
<organism evidence="2 3">
    <name type="scientific">Amycolatopsis xylanica</name>
    <dbReference type="NCBI Taxonomy" id="589385"/>
    <lineage>
        <taxon>Bacteria</taxon>
        <taxon>Bacillati</taxon>
        <taxon>Actinomycetota</taxon>
        <taxon>Actinomycetes</taxon>
        <taxon>Pseudonocardiales</taxon>
        <taxon>Pseudonocardiaceae</taxon>
        <taxon>Amycolatopsis</taxon>
    </lineage>
</organism>
<feature type="compositionally biased region" description="Basic and acidic residues" evidence="1">
    <location>
        <begin position="29"/>
        <end position="40"/>
    </location>
</feature>
<accession>A0A1H2ZZB8</accession>
<evidence type="ECO:0000313" key="2">
    <source>
        <dbReference type="EMBL" id="SDX22531.1"/>
    </source>
</evidence>
<proteinExistence type="predicted"/>
<gene>
    <name evidence="2" type="ORF">SAMN05421504_102724</name>
</gene>
<sequence>MPKYDLESMRIAAGQVEKLQHDFEESKKKVTGFEDEKDNPFKGMTGADDAHGATDEFKKGVHKEFDAGGAVMAGTANALRNAMRLMQEADEIAKDNITLHEDKTRKA</sequence>
<evidence type="ECO:0000313" key="3">
    <source>
        <dbReference type="Proteomes" id="UP000199515"/>
    </source>
</evidence>
<dbReference type="EMBL" id="FNON01000002">
    <property type="protein sequence ID" value="SDX22531.1"/>
    <property type="molecule type" value="Genomic_DNA"/>
</dbReference>
<protein>
    <recommendedName>
        <fullName evidence="4">Excreted virulence factor EspC, type VII ESX diderm</fullName>
    </recommendedName>
</protein>
<dbReference type="STRING" id="589385.SAMN05421504_102724"/>